<comment type="caution">
    <text evidence="2">The sequence shown here is derived from an EMBL/GenBank/DDBJ whole genome shotgun (WGS) entry which is preliminary data.</text>
</comment>
<keyword evidence="1" id="KW-1133">Transmembrane helix</keyword>
<name>A0ABW1QE71_9CORY</name>
<dbReference type="EMBL" id="JBHSQE010000009">
    <property type="protein sequence ID" value="MFC6147488.1"/>
    <property type="molecule type" value="Genomic_DNA"/>
</dbReference>
<gene>
    <name evidence="2" type="ORF">ACFPUZ_11815</name>
</gene>
<feature type="transmembrane region" description="Helical" evidence="1">
    <location>
        <begin position="12"/>
        <end position="40"/>
    </location>
</feature>
<proteinExistence type="predicted"/>
<evidence type="ECO:0000256" key="1">
    <source>
        <dbReference type="SAM" id="Phobius"/>
    </source>
</evidence>
<keyword evidence="1" id="KW-0472">Membrane</keyword>
<sequence>MHPAATLGVGAAVLAYSLIAPLFGLSLLAFLLIDAALLPVRRARRRRRRG</sequence>
<organism evidence="2 3">
    <name type="scientific">Corynebacterium nasicanis</name>
    <dbReference type="NCBI Taxonomy" id="1448267"/>
    <lineage>
        <taxon>Bacteria</taxon>
        <taxon>Bacillati</taxon>
        <taxon>Actinomycetota</taxon>
        <taxon>Actinomycetes</taxon>
        <taxon>Mycobacteriales</taxon>
        <taxon>Corynebacteriaceae</taxon>
        <taxon>Corynebacterium</taxon>
    </lineage>
</organism>
<evidence type="ECO:0000313" key="3">
    <source>
        <dbReference type="Proteomes" id="UP001596244"/>
    </source>
</evidence>
<dbReference type="RefSeq" id="WP_377002095.1">
    <property type="nucleotide sequence ID" value="NZ_JBHSQE010000009.1"/>
</dbReference>
<keyword evidence="3" id="KW-1185">Reference proteome</keyword>
<evidence type="ECO:0000313" key="2">
    <source>
        <dbReference type="EMBL" id="MFC6147488.1"/>
    </source>
</evidence>
<reference evidence="3" key="1">
    <citation type="journal article" date="2019" name="Int. J. Syst. Evol. Microbiol.">
        <title>The Global Catalogue of Microorganisms (GCM) 10K type strain sequencing project: providing services to taxonomists for standard genome sequencing and annotation.</title>
        <authorList>
            <consortium name="The Broad Institute Genomics Platform"/>
            <consortium name="The Broad Institute Genome Sequencing Center for Infectious Disease"/>
            <person name="Wu L."/>
            <person name="Ma J."/>
        </authorList>
    </citation>
    <scope>NUCLEOTIDE SEQUENCE [LARGE SCALE GENOMIC DNA]</scope>
    <source>
        <strain evidence="3">CCUG 51943</strain>
    </source>
</reference>
<accession>A0ABW1QE71</accession>
<keyword evidence="1" id="KW-0812">Transmembrane</keyword>
<dbReference type="Proteomes" id="UP001596244">
    <property type="component" value="Unassembled WGS sequence"/>
</dbReference>
<protein>
    <submittedName>
        <fullName evidence="2">Uncharacterized protein</fullName>
    </submittedName>
</protein>